<evidence type="ECO:0000313" key="1">
    <source>
        <dbReference type="EMBL" id="SDU81153.1"/>
    </source>
</evidence>
<dbReference type="RefSeq" id="WP_092376000.1">
    <property type="nucleotide sequence ID" value="NZ_LT629797.1"/>
</dbReference>
<dbReference type="Proteomes" id="UP000198675">
    <property type="component" value="Chromosome I"/>
</dbReference>
<organism evidence="1 2">
    <name type="scientific">Pseudomonas sihuiensis</name>
    <dbReference type="NCBI Taxonomy" id="1274359"/>
    <lineage>
        <taxon>Bacteria</taxon>
        <taxon>Pseudomonadati</taxon>
        <taxon>Pseudomonadota</taxon>
        <taxon>Gammaproteobacteria</taxon>
        <taxon>Pseudomonadales</taxon>
        <taxon>Pseudomonadaceae</taxon>
        <taxon>Pseudomonas</taxon>
    </lineage>
</organism>
<evidence type="ECO:0000313" key="2">
    <source>
        <dbReference type="Proteomes" id="UP000198675"/>
    </source>
</evidence>
<dbReference type="AlphaFoldDB" id="A0A1H2LJD5"/>
<sequence length="124" mass="14711">MTQDAKEKTIKENMAKIRTQGYPLIRDVKAENAVEIMREILERKRSMDKAINVIDYMRELPDSMKIEAVCWHALRQDWYALRHIPHHLQTKEMQIYALKQSPDALFCIKGELWDELIEIINEGE</sequence>
<name>A0A1H2LJD5_9PSED</name>
<protein>
    <submittedName>
        <fullName evidence="1">Uncharacterized protein</fullName>
    </submittedName>
</protein>
<reference evidence="2" key="1">
    <citation type="submission" date="2016-10" db="EMBL/GenBank/DDBJ databases">
        <authorList>
            <person name="Varghese N."/>
            <person name="Submissions S."/>
        </authorList>
    </citation>
    <scope>NUCLEOTIDE SEQUENCE [LARGE SCALE GENOMIC DNA]</scope>
    <source>
        <strain evidence="2">KCTC 32246</strain>
    </source>
</reference>
<proteinExistence type="predicted"/>
<accession>A0A1H2LJD5</accession>
<keyword evidence="2" id="KW-1185">Reference proteome</keyword>
<gene>
    <name evidence="1" type="ORF">SAMN05216363_1713</name>
</gene>
<dbReference type="EMBL" id="LT629797">
    <property type="protein sequence ID" value="SDU81153.1"/>
    <property type="molecule type" value="Genomic_DNA"/>
</dbReference>